<dbReference type="CDD" id="cd00637">
    <property type="entry name" value="7tm_classA_rhodopsin-like"/>
    <property type="match status" value="1"/>
</dbReference>
<feature type="transmembrane region" description="Helical" evidence="10">
    <location>
        <begin position="261"/>
        <end position="281"/>
    </location>
</feature>
<dbReference type="SUPFAM" id="SSF81321">
    <property type="entry name" value="Family A G protein-coupled receptor-like"/>
    <property type="match status" value="1"/>
</dbReference>
<feature type="chain" id="PRO_5018097179" evidence="11">
    <location>
        <begin position="24"/>
        <end position="628"/>
    </location>
</feature>
<evidence type="ECO:0000256" key="10">
    <source>
        <dbReference type="SAM" id="Phobius"/>
    </source>
</evidence>
<dbReference type="EMBL" id="LC365388">
    <property type="protein sequence ID" value="BBC53704.1"/>
    <property type="molecule type" value="mRNA"/>
</dbReference>
<dbReference type="InterPro" id="IPR050569">
    <property type="entry name" value="TAAR"/>
</dbReference>
<keyword evidence="8" id="KW-0807">Transducer</keyword>
<dbReference type="PROSITE" id="PS50262">
    <property type="entry name" value="G_PROTEIN_RECEP_F1_2"/>
    <property type="match status" value="1"/>
</dbReference>
<dbReference type="InterPro" id="IPR000276">
    <property type="entry name" value="GPCR_Rhodpsn"/>
</dbReference>
<evidence type="ECO:0000256" key="1">
    <source>
        <dbReference type="ARBA" id="ARBA00004651"/>
    </source>
</evidence>
<feature type="transmembrane region" description="Helical" evidence="10">
    <location>
        <begin position="224"/>
        <end position="249"/>
    </location>
</feature>
<feature type="transmembrane region" description="Helical" evidence="10">
    <location>
        <begin position="329"/>
        <end position="353"/>
    </location>
</feature>
<keyword evidence="7 13" id="KW-0675">Receptor</keyword>
<feature type="transmembrane region" description="Helical" evidence="10">
    <location>
        <begin position="373"/>
        <end position="395"/>
    </location>
</feature>
<dbReference type="AlphaFoldDB" id="A0A2Z5XV30"/>
<feature type="transmembrane region" description="Helical" evidence="10">
    <location>
        <begin position="415"/>
        <end position="441"/>
    </location>
</feature>
<protein>
    <submittedName>
        <fullName evidence="13">Ci-LF-7 receptor</fullName>
    </submittedName>
</protein>
<reference evidence="13" key="1">
    <citation type="submission" date="2018-01" db="EMBL/GenBank/DDBJ databases">
        <title>Receptors for Ciona peptides.</title>
        <authorList>
            <person name="Shiraishi A."/>
        </authorList>
    </citation>
    <scope>NUCLEOTIDE SEQUENCE</scope>
</reference>
<dbReference type="Pfam" id="PF00001">
    <property type="entry name" value="7tm_1"/>
    <property type="match status" value="1"/>
</dbReference>
<dbReference type="Gene3D" id="1.20.1070.10">
    <property type="entry name" value="Rhodopsin 7-helix transmembrane proteins"/>
    <property type="match status" value="1"/>
</dbReference>
<keyword evidence="3 10" id="KW-0812">Transmembrane</keyword>
<dbReference type="PRINTS" id="PR00237">
    <property type="entry name" value="GPCRRHODOPSN"/>
</dbReference>
<dbReference type="GO" id="GO:0005886">
    <property type="term" value="C:plasma membrane"/>
    <property type="evidence" value="ECO:0007669"/>
    <property type="project" value="UniProtKB-SubCell"/>
</dbReference>
<evidence type="ECO:0000256" key="8">
    <source>
        <dbReference type="ARBA" id="ARBA00023224"/>
    </source>
</evidence>
<dbReference type="PANTHER" id="PTHR24249">
    <property type="entry name" value="HISTAMINE RECEPTOR-RELATED G-PROTEIN COUPLED RECEPTOR"/>
    <property type="match status" value="1"/>
</dbReference>
<keyword evidence="6 10" id="KW-0472">Membrane</keyword>
<evidence type="ECO:0000256" key="4">
    <source>
        <dbReference type="ARBA" id="ARBA00022989"/>
    </source>
</evidence>
<keyword evidence="5" id="KW-0297">G-protein coupled receptor</keyword>
<feature type="domain" description="G-protein coupled receptors family 1 profile" evidence="12">
    <location>
        <begin position="241"/>
        <end position="537"/>
    </location>
</feature>
<evidence type="ECO:0000259" key="12">
    <source>
        <dbReference type="PROSITE" id="PS50262"/>
    </source>
</evidence>
<dbReference type="GeneID" id="100185762"/>
<keyword evidence="2" id="KW-1003">Cell membrane</keyword>
<evidence type="ECO:0000256" key="7">
    <source>
        <dbReference type="ARBA" id="ARBA00023170"/>
    </source>
</evidence>
<dbReference type="KEGG" id="cin:100185762"/>
<feature type="signal peptide" evidence="11">
    <location>
        <begin position="1"/>
        <end position="23"/>
    </location>
</feature>
<dbReference type="GO" id="GO:0004930">
    <property type="term" value="F:G protein-coupled receptor activity"/>
    <property type="evidence" value="ECO:0007669"/>
    <property type="project" value="UniProtKB-KW"/>
</dbReference>
<dbReference type="OrthoDB" id="6376512at2759"/>
<feature type="region of interest" description="Disordered" evidence="9">
    <location>
        <begin position="570"/>
        <end position="628"/>
    </location>
</feature>
<keyword evidence="4 10" id="KW-1133">Transmembrane helix</keyword>
<evidence type="ECO:0000256" key="9">
    <source>
        <dbReference type="SAM" id="MobiDB-lite"/>
    </source>
</evidence>
<dbReference type="InterPro" id="IPR017452">
    <property type="entry name" value="GPCR_Rhodpsn_7TM"/>
</dbReference>
<evidence type="ECO:0000313" key="13">
    <source>
        <dbReference type="EMBL" id="BBC53704.1"/>
    </source>
</evidence>
<evidence type="ECO:0000256" key="6">
    <source>
        <dbReference type="ARBA" id="ARBA00023136"/>
    </source>
</evidence>
<sequence length="628" mass="71221">MSKLGIFILLSACMFVSFRDVESINTAVVAGQQFLHYTLEKNVNNFNETERNKTCSMFIKDFKRFWYNSSGGKYLTEYLSFLEEWLCHAQFSLECLKRPYDFNQFTKTTYDRACNRSVFETQCFSSLVAVSSVRGRNSSQKWNNLLRALRTYQLSDAELQDPCIQVALYDAVVLERGKYGYYHESKRLVLPFCQISWCGRDAENINRKPIKAWNCLPQICKVNIIITMVICSILAVAIVVANVSVILVFMLNKKLRNSQGVYKMSLACSDFLVGVVVVPSIPVSLNMRLNIPEVMGMSYNASNLSVQHDIRFDDVPHLPGINTVYYRSYLNAIGFFTTTSFIISIYSLMMASFDRFSIVRKPLAYSKDGAKLLAIRATVILWILSIILGVLPIFVGRSLRYGLLASTLISTSGTASLSLYVVAFAFPLIVMWVLSISTFVMTVRHNNRTRKLVASKNKTLSSRTEIRMARTLGIMVGVFTLSLLPVICVILASLFLVQIYPQRILTFKSYDFSIHTSFEFFSAVILVCNSLWNFFIYNGRNDDFRMANKNMYGSLTKRFHFRTKISITSSDSAPKTVGRRTFTSETSKQNSQRISQQTIPSTPPNGKKDFSTVQSDNSPMSVLVTSKV</sequence>
<proteinExistence type="evidence at transcript level"/>
<organism evidence="13">
    <name type="scientific">Ciona intestinalis</name>
    <name type="common">Transparent sea squirt</name>
    <name type="synonym">Ascidia intestinalis</name>
    <dbReference type="NCBI Taxonomy" id="7719"/>
    <lineage>
        <taxon>Eukaryota</taxon>
        <taxon>Metazoa</taxon>
        <taxon>Chordata</taxon>
        <taxon>Tunicata</taxon>
        <taxon>Ascidiacea</taxon>
        <taxon>Phlebobranchia</taxon>
        <taxon>Cionidae</taxon>
        <taxon>Ciona</taxon>
    </lineage>
</organism>
<comment type="subcellular location">
    <subcellularLocation>
        <location evidence="1">Cell membrane</location>
        <topology evidence="1">Multi-pass membrane protein</topology>
    </subcellularLocation>
</comment>
<feature type="compositionally biased region" description="Polar residues" evidence="9">
    <location>
        <begin position="611"/>
        <end position="628"/>
    </location>
</feature>
<gene>
    <name evidence="13" type="primary">Ci-LF-7-R</name>
</gene>
<name>A0A2Z5XV30_CIOIN</name>
<feature type="transmembrane region" description="Helical" evidence="10">
    <location>
        <begin position="520"/>
        <end position="539"/>
    </location>
</feature>
<feature type="transmembrane region" description="Helical" evidence="10">
    <location>
        <begin position="472"/>
        <end position="500"/>
    </location>
</feature>
<dbReference type="PANTHER" id="PTHR24249:SF372">
    <property type="entry name" value="G-PROTEIN COUPLED RECEPTORS FAMILY 1 PROFILE DOMAIN-CONTAINING PROTEIN"/>
    <property type="match status" value="1"/>
</dbReference>
<accession>A0A2Z5XV30</accession>
<feature type="compositionally biased region" description="Polar residues" evidence="9">
    <location>
        <begin position="581"/>
        <end position="600"/>
    </location>
</feature>
<evidence type="ECO:0000256" key="2">
    <source>
        <dbReference type="ARBA" id="ARBA00022475"/>
    </source>
</evidence>
<keyword evidence="11" id="KW-0732">Signal</keyword>
<evidence type="ECO:0000256" key="3">
    <source>
        <dbReference type="ARBA" id="ARBA00022692"/>
    </source>
</evidence>
<evidence type="ECO:0000256" key="5">
    <source>
        <dbReference type="ARBA" id="ARBA00023040"/>
    </source>
</evidence>
<evidence type="ECO:0000256" key="11">
    <source>
        <dbReference type="SAM" id="SignalP"/>
    </source>
</evidence>